<dbReference type="InterPro" id="IPR052016">
    <property type="entry name" value="Bact_Sigma-Reg"/>
</dbReference>
<accession>A0A9E2KN91</accession>
<feature type="chain" id="PRO_5038430065" evidence="2">
    <location>
        <begin position="27"/>
        <end position="643"/>
    </location>
</feature>
<keyword evidence="2" id="KW-0732">Signal</keyword>
<name>A0A9E2KN91_9GAMM</name>
<organism evidence="4 5">
    <name type="scientific">Candidatus Anaerobiospirillum merdipullorum</name>
    <dbReference type="NCBI Taxonomy" id="2838450"/>
    <lineage>
        <taxon>Bacteria</taxon>
        <taxon>Pseudomonadati</taxon>
        <taxon>Pseudomonadota</taxon>
        <taxon>Gammaproteobacteria</taxon>
        <taxon>Aeromonadales</taxon>
        <taxon>Succinivibrionaceae</taxon>
        <taxon>Anaerobiospirillum</taxon>
    </lineage>
</organism>
<reference evidence="4" key="2">
    <citation type="submission" date="2021-04" db="EMBL/GenBank/DDBJ databases">
        <authorList>
            <person name="Gilroy R."/>
        </authorList>
    </citation>
    <scope>NUCLEOTIDE SEQUENCE</scope>
    <source>
        <strain evidence="4">687</strain>
    </source>
</reference>
<dbReference type="GO" id="GO:0016791">
    <property type="term" value="F:phosphatase activity"/>
    <property type="evidence" value="ECO:0007669"/>
    <property type="project" value="TreeGrafter"/>
</dbReference>
<evidence type="ECO:0000259" key="3">
    <source>
        <dbReference type="SMART" id="SM00331"/>
    </source>
</evidence>
<dbReference type="Gene3D" id="6.10.340.10">
    <property type="match status" value="1"/>
</dbReference>
<dbReference type="SMART" id="SM00331">
    <property type="entry name" value="PP2C_SIG"/>
    <property type="match status" value="1"/>
</dbReference>
<dbReference type="PANTHER" id="PTHR43156">
    <property type="entry name" value="STAGE II SPORULATION PROTEIN E-RELATED"/>
    <property type="match status" value="1"/>
</dbReference>
<evidence type="ECO:0000256" key="1">
    <source>
        <dbReference type="ARBA" id="ARBA00022801"/>
    </source>
</evidence>
<keyword evidence="1" id="KW-0378">Hydrolase</keyword>
<sequence length="643" mass="70604">MKFRNKMLCVFAAITVLATGGITVHAALEQRLQHIQNELAGQMQTIRLLNNSILGQYFAYINQQIISVLSTRAELREQTQILTHYVENYATNDADLIAFLQGQQDSFNQVGKDLMLLKDNEILIAPKSSSVLQGRSMGGKTLLSSVRADYNQLVDGYYLMLFSPERKKDNFLSFSHVIGANDNYVICVLQNIDNLIAYYSADSQSILPQLNETFEELQNNLSGTAAIINAQDGNLILATADDAKQTLAKLDLKALFKPEALNKNVELTSQSGEKFFACASYFKPLDWYILIYRDEQSVIAPALTQAKTSLLIGLAVLALAVLLAFLMSGRLTSSLNLIAQKADEIARVNLSDPKAIAAATSSLAGKGNDEVASVGRALALMGRSISDNLQKLIAANQQKDRMQGELKAASAIQEGMLPQSSELPQSSFFSCDAFLLPAKEVGGDLYDVQRLNDEELAIIIGDVSDKGVPAALFMSTTLSLARCALGLGFSPQKTMELINNRLSERNPNMMFVTMYIMVLNEKTGQYKACNAGHCYPIIIGRDGLQELDTISGPAVGPLSGMEYAEYAGVLNINETLLLYTDGVSEAQNDKREFFGTERILQVLEKRYGRPCEETLQAVVDAVASFRGDYQQTDDITLVCCQRR</sequence>
<gene>
    <name evidence="4" type="ORF">IAA31_02190</name>
</gene>
<proteinExistence type="predicted"/>
<dbReference type="PANTHER" id="PTHR43156:SF2">
    <property type="entry name" value="STAGE II SPORULATION PROTEIN E"/>
    <property type="match status" value="1"/>
</dbReference>
<evidence type="ECO:0000256" key="2">
    <source>
        <dbReference type="SAM" id="SignalP"/>
    </source>
</evidence>
<dbReference type="Pfam" id="PF07228">
    <property type="entry name" value="SpoIIE"/>
    <property type="match status" value="1"/>
</dbReference>
<feature type="domain" description="PPM-type phosphatase" evidence="3">
    <location>
        <begin position="426"/>
        <end position="642"/>
    </location>
</feature>
<dbReference type="Gene3D" id="3.60.40.10">
    <property type="entry name" value="PPM-type phosphatase domain"/>
    <property type="match status" value="1"/>
</dbReference>
<reference evidence="4" key="1">
    <citation type="journal article" date="2021" name="PeerJ">
        <title>Extensive microbial diversity within the chicken gut microbiome revealed by metagenomics and culture.</title>
        <authorList>
            <person name="Gilroy R."/>
            <person name="Ravi A."/>
            <person name="Getino M."/>
            <person name="Pursley I."/>
            <person name="Horton D.L."/>
            <person name="Alikhan N.F."/>
            <person name="Baker D."/>
            <person name="Gharbi K."/>
            <person name="Hall N."/>
            <person name="Watson M."/>
            <person name="Adriaenssens E.M."/>
            <person name="Foster-Nyarko E."/>
            <person name="Jarju S."/>
            <person name="Secka A."/>
            <person name="Antonio M."/>
            <person name="Oren A."/>
            <person name="Chaudhuri R.R."/>
            <person name="La Ragione R."/>
            <person name="Hildebrand F."/>
            <person name="Pallen M.J."/>
        </authorList>
    </citation>
    <scope>NUCLEOTIDE SEQUENCE</scope>
    <source>
        <strain evidence="4">687</strain>
    </source>
</reference>
<evidence type="ECO:0000313" key="4">
    <source>
        <dbReference type="EMBL" id="MBU3826288.1"/>
    </source>
</evidence>
<dbReference type="Proteomes" id="UP000824150">
    <property type="component" value="Unassembled WGS sequence"/>
</dbReference>
<dbReference type="InterPro" id="IPR001932">
    <property type="entry name" value="PPM-type_phosphatase-like_dom"/>
</dbReference>
<evidence type="ECO:0000313" key="5">
    <source>
        <dbReference type="Proteomes" id="UP000824150"/>
    </source>
</evidence>
<protein>
    <submittedName>
        <fullName evidence="4">SpoIIE family protein phosphatase</fullName>
    </submittedName>
</protein>
<dbReference type="AlphaFoldDB" id="A0A9E2KN91"/>
<dbReference type="EMBL" id="JAHLFG010000027">
    <property type="protein sequence ID" value="MBU3826288.1"/>
    <property type="molecule type" value="Genomic_DNA"/>
</dbReference>
<dbReference type="SUPFAM" id="SSF81606">
    <property type="entry name" value="PP2C-like"/>
    <property type="match status" value="1"/>
</dbReference>
<dbReference type="InterPro" id="IPR036457">
    <property type="entry name" value="PPM-type-like_dom_sf"/>
</dbReference>
<feature type="signal peptide" evidence="2">
    <location>
        <begin position="1"/>
        <end position="26"/>
    </location>
</feature>
<comment type="caution">
    <text evidence="4">The sequence shown here is derived from an EMBL/GenBank/DDBJ whole genome shotgun (WGS) entry which is preliminary data.</text>
</comment>